<protein>
    <submittedName>
        <fullName evidence="1">Uncharacterized protein</fullName>
    </submittedName>
</protein>
<reference evidence="1" key="1">
    <citation type="journal article" date="2021" name="PeerJ">
        <title>Extensive microbial diversity within the chicken gut microbiome revealed by metagenomics and culture.</title>
        <authorList>
            <person name="Gilroy R."/>
            <person name="Ravi A."/>
            <person name="Getino M."/>
            <person name="Pursley I."/>
            <person name="Horton D.L."/>
            <person name="Alikhan N.F."/>
            <person name="Baker D."/>
            <person name="Gharbi K."/>
            <person name="Hall N."/>
            <person name="Watson M."/>
            <person name="Adriaenssens E.M."/>
            <person name="Foster-Nyarko E."/>
            <person name="Jarju S."/>
            <person name="Secka A."/>
            <person name="Antonio M."/>
            <person name="Oren A."/>
            <person name="Chaudhuri R.R."/>
            <person name="La Ragione R."/>
            <person name="Hildebrand F."/>
            <person name="Pallen M.J."/>
        </authorList>
    </citation>
    <scope>NUCLEOTIDE SEQUENCE</scope>
    <source>
        <strain evidence="1">CHK173-259</strain>
    </source>
</reference>
<comment type="caution">
    <text evidence="1">The sequence shown here is derived from an EMBL/GenBank/DDBJ whole genome shotgun (WGS) entry which is preliminary data.</text>
</comment>
<gene>
    <name evidence="1" type="ORF">H9875_00840</name>
</gene>
<sequence length="220" mass="25448">MKRHTVGAVLTTLRTYFYHDDLATLAADLEWTGISPWFYRQLEQTAVVVPKSERWRFMIRLIMVTYDLEMSDFVRFQASPDLDAEIGALHATNQTHEAWRQRCEALAWPDSALVARRMPQPWFDPQATYQLGDVLHAVRMLDDSSVSQFADSLDLPDLLYWQMESGQLPLSEDLVAWLKRLFAVDDLTVFTHAQDIVRALHAAAKASSERDYQQVCKWLK</sequence>
<accession>A0A9D1QPT9</accession>
<dbReference type="EMBL" id="DXGJ01000009">
    <property type="protein sequence ID" value="HIW71147.1"/>
    <property type="molecule type" value="Genomic_DNA"/>
</dbReference>
<dbReference type="InterPro" id="IPR010982">
    <property type="entry name" value="Lambda_DNA-bd_dom_sf"/>
</dbReference>
<dbReference type="GO" id="GO:0003677">
    <property type="term" value="F:DNA binding"/>
    <property type="evidence" value="ECO:0007669"/>
    <property type="project" value="InterPro"/>
</dbReference>
<name>A0A9D1QPT9_9LACO</name>
<proteinExistence type="predicted"/>
<reference evidence="1" key="2">
    <citation type="submission" date="2021-04" db="EMBL/GenBank/DDBJ databases">
        <authorList>
            <person name="Gilroy R."/>
        </authorList>
    </citation>
    <scope>NUCLEOTIDE SEQUENCE</scope>
    <source>
        <strain evidence="1">CHK173-259</strain>
    </source>
</reference>
<evidence type="ECO:0000313" key="1">
    <source>
        <dbReference type="EMBL" id="HIW71147.1"/>
    </source>
</evidence>
<evidence type="ECO:0000313" key="2">
    <source>
        <dbReference type="Proteomes" id="UP000886822"/>
    </source>
</evidence>
<dbReference type="AlphaFoldDB" id="A0A9D1QPT9"/>
<dbReference type="Proteomes" id="UP000886822">
    <property type="component" value="Unassembled WGS sequence"/>
</dbReference>
<organism evidence="1 2">
    <name type="scientific">Candidatus Levilactobacillus faecigallinarum</name>
    <dbReference type="NCBI Taxonomy" id="2838638"/>
    <lineage>
        <taxon>Bacteria</taxon>
        <taxon>Bacillati</taxon>
        <taxon>Bacillota</taxon>
        <taxon>Bacilli</taxon>
        <taxon>Lactobacillales</taxon>
        <taxon>Lactobacillaceae</taxon>
        <taxon>Levilactobacillus</taxon>
    </lineage>
</organism>
<dbReference type="SUPFAM" id="SSF47413">
    <property type="entry name" value="lambda repressor-like DNA-binding domains"/>
    <property type="match status" value="1"/>
</dbReference>